<dbReference type="OrthoDB" id="550575at2759"/>
<protein>
    <recommendedName>
        <fullName evidence="3">F-box domain-containing protein</fullName>
    </recommendedName>
</protein>
<dbReference type="GO" id="GO:0005930">
    <property type="term" value="C:axoneme"/>
    <property type="evidence" value="ECO:0007669"/>
    <property type="project" value="UniProtKB-SubCell"/>
</dbReference>
<evidence type="ECO:0000259" key="3">
    <source>
        <dbReference type="Pfam" id="PF12937"/>
    </source>
</evidence>
<dbReference type="PANTHER" id="PTHR13318">
    <property type="entry name" value="PARTNER OF PAIRED, ISOFORM B-RELATED"/>
    <property type="match status" value="1"/>
</dbReference>
<name>A0A9D4TM44_CHLVU</name>
<reference evidence="4" key="1">
    <citation type="journal article" date="2019" name="Plant J.">
        <title>Chlorella vulgaris genome assembly and annotation reveals the molecular basis for metabolic acclimation to high light conditions.</title>
        <authorList>
            <person name="Cecchin M."/>
            <person name="Marcolungo L."/>
            <person name="Rossato M."/>
            <person name="Girolomoni L."/>
            <person name="Cosentino E."/>
            <person name="Cuine S."/>
            <person name="Li-Beisson Y."/>
            <person name="Delledonne M."/>
            <person name="Ballottari M."/>
        </authorList>
    </citation>
    <scope>NUCLEOTIDE SEQUENCE</scope>
    <source>
        <strain evidence="4">211/11P</strain>
    </source>
</reference>
<evidence type="ECO:0000313" key="4">
    <source>
        <dbReference type="EMBL" id="KAI3429506.1"/>
    </source>
</evidence>
<dbReference type="InterPro" id="IPR036047">
    <property type="entry name" value="F-box-like_dom_sf"/>
</dbReference>
<dbReference type="Pfam" id="PF13516">
    <property type="entry name" value="LRR_6"/>
    <property type="match status" value="2"/>
</dbReference>
<dbReference type="SUPFAM" id="SSF81383">
    <property type="entry name" value="F-box domain"/>
    <property type="match status" value="1"/>
</dbReference>
<evidence type="ECO:0000256" key="1">
    <source>
        <dbReference type="ARBA" id="ARBA00004430"/>
    </source>
</evidence>
<dbReference type="InterPro" id="IPR001611">
    <property type="entry name" value="Leu-rich_rpt"/>
</dbReference>
<dbReference type="GO" id="GO:0031146">
    <property type="term" value="P:SCF-dependent proteasomal ubiquitin-dependent protein catabolic process"/>
    <property type="evidence" value="ECO:0007669"/>
    <property type="project" value="TreeGrafter"/>
</dbReference>
<dbReference type="Gene3D" id="3.80.10.10">
    <property type="entry name" value="Ribonuclease Inhibitor"/>
    <property type="match status" value="3"/>
</dbReference>
<dbReference type="Pfam" id="PF12937">
    <property type="entry name" value="F-box-like"/>
    <property type="match status" value="1"/>
</dbReference>
<dbReference type="PANTHER" id="PTHR13318:SF95">
    <property type="entry name" value="F-BOX PROTEIN YLR352W"/>
    <property type="match status" value="1"/>
</dbReference>
<feature type="compositionally biased region" description="Low complexity" evidence="2">
    <location>
        <begin position="1"/>
        <end position="16"/>
    </location>
</feature>
<reference evidence="4" key="2">
    <citation type="submission" date="2020-11" db="EMBL/GenBank/DDBJ databases">
        <authorList>
            <person name="Cecchin M."/>
            <person name="Marcolungo L."/>
            <person name="Rossato M."/>
            <person name="Girolomoni L."/>
            <person name="Cosentino E."/>
            <person name="Cuine S."/>
            <person name="Li-Beisson Y."/>
            <person name="Delledonne M."/>
            <person name="Ballottari M."/>
        </authorList>
    </citation>
    <scope>NUCLEOTIDE SEQUENCE</scope>
    <source>
        <strain evidence="4">211/11P</strain>
        <tissue evidence="4">Whole cell</tissue>
    </source>
</reference>
<dbReference type="EMBL" id="SIDB01000008">
    <property type="protein sequence ID" value="KAI3429506.1"/>
    <property type="molecule type" value="Genomic_DNA"/>
</dbReference>
<dbReference type="SUPFAM" id="SSF52047">
    <property type="entry name" value="RNI-like"/>
    <property type="match status" value="1"/>
</dbReference>
<feature type="region of interest" description="Disordered" evidence="2">
    <location>
        <begin position="398"/>
        <end position="432"/>
    </location>
</feature>
<dbReference type="GO" id="GO:0019005">
    <property type="term" value="C:SCF ubiquitin ligase complex"/>
    <property type="evidence" value="ECO:0007669"/>
    <property type="project" value="TreeGrafter"/>
</dbReference>
<sequence length="769" mass="79064">MSSSGRRGAASRSQQAFTWLLSPDNDEDGRQAGGSRPAGDKRKGKGGRRQPSDVDGGDSKPRNYIPGFKLREEARPATSQSSTPAGALDLQQAFEGIFAAEIVTDVLASCGGDATAATEALLAMAGAAGGSSTASQTAAADDQPGSAAGKAAEHAVAGPSPSSAAAAAASLPEVSQAAAVAAPCFWDTLPNECKWLIFEQLSLKDLARAARSCREFAAYVRNQRASLRTIVVPEGVSHTAVRGLVAAFSGASGVALWRCAPSLRFQHHFEDVLRAVALGEADRSSGVRVSHLSLARCGGATDGVVGEVCDRLAHLRRLDLSRCVEVGDAAASRLAAYRREAAAAAASTDEDGEDGAENGFDWQGQDTAAQPAGGPEPTVASAAAGAAAAAATAAVGQIQLSSSPAPSPPPATHPQQQQQQTAPHPAMESPDSAVRRIATQRHADMLAQSAAAAAAQHGRPLACGLEELCLRETSVSGRGVKQLLQPGAASSKSLKVLDVSRCAGLGAELDLHPRAVLEVLRASDCTSLRTVVIQLPPEAPLRSLHLDGCRQLQEVQLVAPRLLTLNLSHCGQLRSLSLRCKRLRELKAVNCTHLNLVAGELLCPALETLNLFGCRQLDAEGLEAVAPSLTKLVSLDLTGCINLSRVLLPEAAALRTISVSGCSVLRQVLLASPALTHVKAAGCARLLDVRLGTASLAVLDFENCSNLREVQLSESGGGSSLSAAPLRTDGGSGGGSAGAKPQPKALVLKGCTSLSAGVKAQLRVAVQGR</sequence>
<comment type="caution">
    <text evidence="4">The sequence shown here is derived from an EMBL/GenBank/DDBJ whole genome shotgun (WGS) entry which is preliminary data.</text>
</comment>
<accession>A0A9D4TM44</accession>
<feature type="domain" description="F-box" evidence="3">
    <location>
        <begin position="186"/>
        <end position="221"/>
    </location>
</feature>
<dbReference type="InterPro" id="IPR032675">
    <property type="entry name" value="LRR_dom_sf"/>
</dbReference>
<organism evidence="4 5">
    <name type="scientific">Chlorella vulgaris</name>
    <name type="common">Green alga</name>
    <dbReference type="NCBI Taxonomy" id="3077"/>
    <lineage>
        <taxon>Eukaryota</taxon>
        <taxon>Viridiplantae</taxon>
        <taxon>Chlorophyta</taxon>
        <taxon>core chlorophytes</taxon>
        <taxon>Trebouxiophyceae</taxon>
        <taxon>Chlorellales</taxon>
        <taxon>Chlorellaceae</taxon>
        <taxon>Chlorella clade</taxon>
        <taxon>Chlorella</taxon>
    </lineage>
</organism>
<evidence type="ECO:0000256" key="2">
    <source>
        <dbReference type="SAM" id="MobiDB-lite"/>
    </source>
</evidence>
<dbReference type="AlphaFoldDB" id="A0A9D4TM44"/>
<evidence type="ECO:0000313" key="5">
    <source>
        <dbReference type="Proteomes" id="UP001055712"/>
    </source>
</evidence>
<proteinExistence type="predicted"/>
<feature type="compositionally biased region" description="Low complexity" evidence="2">
    <location>
        <begin position="413"/>
        <end position="426"/>
    </location>
</feature>
<dbReference type="InterPro" id="IPR001810">
    <property type="entry name" value="F-box_dom"/>
</dbReference>
<keyword evidence="5" id="KW-1185">Reference proteome</keyword>
<feature type="region of interest" description="Disordered" evidence="2">
    <location>
        <begin position="132"/>
        <end position="156"/>
    </location>
</feature>
<comment type="subcellular location">
    <subcellularLocation>
        <location evidence="1">Cytoplasm</location>
        <location evidence="1">Cytoskeleton</location>
        <location evidence="1">Cilium axoneme</location>
    </subcellularLocation>
</comment>
<dbReference type="InterPro" id="IPR006553">
    <property type="entry name" value="Leu-rich_rpt_Cys-con_subtyp"/>
</dbReference>
<dbReference type="CDD" id="cd09917">
    <property type="entry name" value="F-box_SF"/>
    <property type="match status" value="1"/>
</dbReference>
<dbReference type="SMART" id="SM00367">
    <property type="entry name" value="LRR_CC"/>
    <property type="match status" value="3"/>
</dbReference>
<gene>
    <name evidence="4" type="ORF">D9Q98_005595</name>
</gene>
<feature type="region of interest" description="Disordered" evidence="2">
    <location>
        <begin position="713"/>
        <end position="741"/>
    </location>
</feature>
<feature type="region of interest" description="Disordered" evidence="2">
    <location>
        <begin position="345"/>
        <end position="383"/>
    </location>
</feature>
<feature type="region of interest" description="Disordered" evidence="2">
    <location>
        <begin position="1"/>
        <end position="84"/>
    </location>
</feature>
<dbReference type="Proteomes" id="UP001055712">
    <property type="component" value="Unassembled WGS sequence"/>
</dbReference>